<protein>
    <submittedName>
        <fullName evidence="2">Uncharacterized protein</fullName>
    </submittedName>
</protein>
<dbReference type="AlphaFoldDB" id="A0A2P5W347"/>
<evidence type="ECO:0000313" key="3">
    <source>
        <dbReference type="Proteomes" id="UP000239757"/>
    </source>
</evidence>
<feature type="compositionally biased region" description="Basic and acidic residues" evidence="1">
    <location>
        <begin position="73"/>
        <end position="84"/>
    </location>
</feature>
<feature type="compositionally biased region" description="Acidic residues" evidence="1">
    <location>
        <begin position="63"/>
        <end position="72"/>
    </location>
</feature>
<reference evidence="2 3" key="1">
    <citation type="submission" date="2015-01" db="EMBL/GenBank/DDBJ databases">
        <title>Genome of allotetraploid Gossypium barbadense reveals genomic plasticity and fiber elongation in cotton evolution.</title>
        <authorList>
            <person name="Chen X."/>
            <person name="Liu X."/>
            <person name="Zhao B."/>
            <person name="Zheng H."/>
            <person name="Hu Y."/>
            <person name="Lu G."/>
            <person name="Yang C."/>
            <person name="Chen J."/>
            <person name="Shan C."/>
            <person name="Zhang L."/>
            <person name="Zhou Y."/>
            <person name="Wang L."/>
            <person name="Guo W."/>
            <person name="Bai Y."/>
            <person name="Ruan J."/>
            <person name="Shangguan X."/>
            <person name="Mao Y."/>
            <person name="Jiang J."/>
            <person name="Zhu Y."/>
            <person name="Lei J."/>
            <person name="Kang H."/>
            <person name="Chen S."/>
            <person name="He X."/>
            <person name="Wang R."/>
            <person name="Wang Y."/>
            <person name="Chen J."/>
            <person name="Wang L."/>
            <person name="Yu S."/>
            <person name="Wang B."/>
            <person name="Wei J."/>
            <person name="Song S."/>
            <person name="Lu X."/>
            <person name="Gao Z."/>
            <person name="Gu W."/>
            <person name="Deng X."/>
            <person name="Ma D."/>
            <person name="Wang S."/>
            <person name="Liang W."/>
            <person name="Fang L."/>
            <person name="Cai C."/>
            <person name="Zhu X."/>
            <person name="Zhou B."/>
            <person name="Zhang Y."/>
            <person name="Chen Z."/>
            <person name="Xu S."/>
            <person name="Zhu R."/>
            <person name="Wang S."/>
            <person name="Zhang T."/>
            <person name="Zhao G."/>
        </authorList>
    </citation>
    <scope>NUCLEOTIDE SEQUENCE [LARGE SCALE GENOMIC DNA]</scope>
    <source>
        <strain evidence="3">cv. Xinhai21</strain>
        <tissue evidence="2">Leaf</tissue>
    </source>
</reference>
<accession>A0A2P5W347</accession>
<sequence length="119" mass="13044">MVEEAANPNGINGNRHQGFEHLNKGNRQVNVSGVREPEAERVKSTDGDNGGEIKLSRHGNGLDDFEDFDEEESKGGTERHVNHDDDGEAEEDPDCNIGVREKDLLDDAVAQRPALAHCV</sequence>
<dbReference type="EMBL" id="KZ669394">
    <property type="protein sequence ID" value="PPR85467.1"/>
    <property type="molecule type" value="Genomic_DNA"/>
</dbReference>
<feature type="compositionally biased region" description="Basic and acidic residues" evidence="1">
    <location>
        <begin position="35"/>
        <end position="46"/>
    </location>
</feature>
<dbReference type="Proteomes" id="UP000239757">
    <property type="component" value="Unassembled WGS sequence"/>
</dbReference>
<organism evidence="2 3">
    <name type="scientific">Gossypium barbadense</name>
    <name type="common">Sea Island cotton</name>
    <name type="synonym">Hibiscus barbadensis</name>
    <dbReference type="NCBI Taxonomy" id="3634"/>
    <lineage>
        <taxon>Eukaryota</taxon>
        <taxon>Viridiplantae</taxon>
        <taxon>Streptophyta</taxon>
        <taxon>Embryophyta</taxon>
        <taxon>Tracheophyta</taxon>
        <taxon>Spermatophyta</taxon>
        <taxon>Magnoliopsida</taxon>
        <taxon>eudicotyledons</taxon>
        <taxon>Gunneridae</taxon>
        <taxon>Pentapetalae</taxon>
        <taxon>rosids</taxon>
        <taxon>malvids</taxon>
        <taxon>Malvales</taxon>
        <taxon>Malvaceae</taxon>
        <taxon>Malvoideae</taxon>
        <taxon>Gossypium</taxon>
    </lineage>
</organism>
<proteinExistence type="predicted"/>
<gene>
    <name evidence="2" type="ORF">GOBAR_AA35227</name>
</gene>
<feature type="region of interest" description="Disordered" evidence="1">
    <location>
        <begin position="1"/>
        <end position="95"/>
    </location>
</feature>
<evidence type="ECO:0000256" key="1">
    <source>
        <dbReference type="SAM" id="MobiDB-lite"/>
    </source>
</evidence>
<feature type="compositionally biased region" description="Acidic residues" evidence="1">
    <location>
        <begin position="85"/>
        <end position="94"/>
    </location>
</feature>
<name>A0A2P5W347_GOSBA</name>
<dbReference type="OrthoDB" id="10475997at2759"/>
<evidence type="ECO:0000313" key="2">
    <source>
        <dbReference type="EMBL" id="PPR85467.1"/>
    </source>
</evidence>